<accession>A0A7K1Y5M4</accession>
<dbReference type="Proteomes" id="UP000466586">
    <property type="component" value="Unassembled WGS sequence"/>
</dbReference>
<organism evidence="2 3">
    <name type="scientific">Hufsiella arboris</name>
    <dbReference type="NCBI Taxonomy" id="2695275"/>
    <lineage>
        <taxon>Bacteria</taxon>
        <taxon>Pseudomonadati</taxon>
        <taxon>Bacteroidota</taxon>
        <taxon>Sphingobacteriia</taxon>
        <taxon>Sphingobacteriales</taxon>
        <taxon>Sphingobacteriaceae</taxon>
        <taxon>Hufsiella</taxon>
    </lineage>
</organism>
<dbReference type="AlphaFoldDB" id="A0A7K1Y5M4"/>
<name>A0A7K1Y5M4_9SPHI</name>
<evidence type="ECO:0000256" key="1">
    <source>
        <dbReference type="SAM" id="Phobius"/>
    </source>
</evidence>
<proteinExistence type="predicted"/>
<evidence type="ECO:0008006" key="4">
    <source>
        <dbReference type="Google" id="ProtNLM"/>
    </source>
</evidence>
<feature type="transmembrane region" description="Helical" evidence="1">
    <location>
        <begin position="7"/>
        <end position="25"/>
    </location>
</feature>
<dbReference type="RefSeq" id="WP_160843059.1">
    <property type="nucleotide sequence ID" value="NZ_WVHT01000001.1"/>
</dbReference>
<sequence length="63" mass="7368">MGKRIALNIFYNIALIIMGAILLWAVNHQHYALIAGIVFIVIMLVYLKIRLVKEVKQYVRNRK</sequence>
<dbReference type="EMBL" id="WVHT01000001">
    <property type="protein sequence ID" value="MXV49896.1"/>
    <property type="molecule type" value="Genomic_DNA"/>
</dbReference>
<dbReference type="InterPro" id="IPR045938">
    <property type="entry name" value="DUF6358"/>
</dbReference>
<keyword evidence="1" id="KW-0472">Membrane</keyword>
<gene>
    <name evidence="2" type="ORF">GS399_02855</name>
</gene>
<keyword evidence="3" id="KW-1185">Reference proteome</keyword>
<protein>
    <recommendedName>
        <fullName evidence="4">Sortase</fullName>
    </recommendedName>
</protein>
<evidence type="ECO:0000313" key="2">
    <source>
        <dbReference type="EMBL" id="MXV49896.1"/>
    </source>
</evidence>
<evidence type="ECO:0000313" key="3">
    <source>
        <dbReference type="Proteomes" id="UP000466586"/>
    </source>
</evidence>
<dbReference type="Pfam" id="PF19885">
    <property type="entry name" value="DUF6358"/>
    <property type="match status" value="1"/>
</dbReference>
<reference evidence="2 3" key="1">
    <citation type="submission" date="2019-11" db="EMBL/GenBank/DDBJ databases">
        <title>Pedobacter sp. HMF7647 Genome sequencing and assembly.</title>
        <authorList>
            <person name="Kang H."/>
            <person name="Kim H."/>
            <person name="Joh K."/>
        </authorList>
    </citation>
    <scope>NUCLEOTIDE SEQUENCE [LARGE SCALE GENOMIC DNA]</scope>
    <source>
        <strain evidence="2 3">HMF7647</strain>
    </source>
</reference>
<keyword evidence="1" id="KW-0812">Transmembrane</keyword>
<comment type="caution">
    <text evidence="2">The sequence shown here is derived from an EMBL/GenBank/DDBJ whole genome shotgun (WGS) entry which is preliminary data.</text>
</comment>
<feature type="transmembrane region" description="Helical" evidence="1">
    <location>
        <begin position="31"/>
        <end position="49"/>
    </location>
</feature>
<keyword evidence="1" id="KW-1133">Transmembrane helix</keyword>